<evidence type="ECO:0000313" key="2">
    <source>
        <dbReference type="Ensembl" id="ENSNVIP00000030410.1"/>
    </source>
</evidence>
<protein>
    <recommendedName>
        <fullName evidence="1">KRAB domain-containing protein</fullName>
    </recommendedName>
</protein>
<reference evidence="2" key="2">
    <citation type="submission" date="2025-09" db="UniProtKB">
        <authorList>
            <consortium name="Ensembl"/>
        </authorList>
    </citation>
    <scope>IDENTIFICATION</scope>
</reference>
<dbReference type="Gene3D" id="6.10.140.140">
    <property type="match status" value="1"/>
</dbReference>
<dbReference type="AlphaFoldDB" id="A0A8C7C1J1"/>
<dbReference type="CDD" id="cd07765">
    <property type="entry name" value="KRAB_A-box"/>
    <property type="match status" value="1"/>
</dbReference>
<name>A0A8C7C1J1_NEOVI</name>
<dbReference type="Proteomes" id="UP000694425">
    <property type="component" value="Unplaced"/>
</dbReference>
<feature type="domain" description="KRAB" evidence="1">
    <location>
        <begin position="36"/>
        <end position="107"/>
    </location>
</feature>
<evidence type="ECO:0000259" key="1">
    <source>
        <dbReference type="PROSITE" id="PS50805"/>
    </source>
</evidence>
<keyword evidence="3" id="KW-1185">Reference proteome</keyword>
<evidence type="ECO:0000313" key="3">
    <source>
        <dbReference type="Proteomes" id="UP000694425"/>
    </source>
</evidence>
<accession>A0A8C7C1J1</accession>
<dbReference type="InterPro" id="IPR050169">
    <property type="entry name" value="Krueppel_C2H2_ZnF"/>
</dbReference>
<reference evidence="2" key="1">
    <citation type="submission" date="2025-08" db="UniProtKB">
        <authorList>
            <consortium name="Ensembl"/>
        </authorList>
    </citation>
    <scope>IDENTIFICATION</scope>
</reference>
<organism evidence="2 3">
    <name type="scientific">Neovison vison</name>
    <name type="common">American mink</name>
    <name type="synonym">Mustela vison</name>
    <dbReference type="NCBI Taxonomy" id="452646"/>
    <lineage>
        <taxon>Eukaryota</taxon>
        <taxon>Metazoa</taxon>
        <taxon>Chordata</taxon>
        <taxon>Craniata</taxon>
        <taxon>Vertebrata</taxon>
        <taxon>Euteleostomi</taxon>
        <taxon>Mammalia</taxon>
        <taxon>Eutheria</taxon>
        <taxon>Laurasiatheria</taxon>
        <taxon>Carnivora</taxon>
        <taxon>Caniformia</taxon>
        <taxon>Musteloidea</taxon>
        <taxon>Mustelidae</taxon>
        <taxon>Mustelinae</taxon>
        <taxon>Neogale</taxon>
    </lineage>
</organism>
<dbReference type="PANTHER" id="PTHR23232">
    <property type="entry name" value="KRAB DOMAIN C2H2 ZINC FINGER"/>
    <property type="match status" value="1"/>
</dbReference>
<dbReference type="InterPro" id="IPR036051">
    <property type="entry name" value="KRAB_dom_sf"/>
</dbReference>
<dbReference type="Pfam" id="PF01352">
    <property type="entry name" value="KRAB"/>
    <property type="match status" value="1"/>
</dbReference>
<proteinExistence type="predicted"/>
<dbReference type="SUPFAM" id="SSF109640">
    <property type="entry name" value="KRAB domain (Kruppel-associated box)"/>
    <property type="match status" value="1"/>
</dbReference>
<dbReference type="SMART" id="SM00349">
    <property type="entry name" value="KRAB"/>
    <property type="match status" value="1"/>
</dbReference>
<dbReference type="Ensembl" id="ENSNVIT00000035231.1">
    <property type="protein sequence ID" value="ENSNVIP00000030410.1"/>
    <property type="gene ID" value="ENSNVIG00000023400.1"/>
</dbReference>
<dbReference type="GO" id="GO:0006355">
    <property type="term" value="P:regulation of DNA-templated transcription"/>
    <property type="evidence" value="ECO:0007669"/>
    <property type="project" value="InterPro"/>
</dbReference>
<sequence>MLRIDISRPILPGREAQKREKKKAQESGMILSQERLTFRDVAIEFSWEEWECLDPAQRALYRDVMVENYWNLVSLGEDSFLPEHSVSIGRSTTEYYKCDTMNKALKNKAGSSGSKYRDCLDNRLGLSFHSHLAELQRFQTQEEIHESNQAEKSTRKTSVSLQKIPSSVKTNIFNKYGKPLSTTQASINTIIHIERRYKYKVLI</sequence>
<dbReference type="GeneTree" id="ENSGT00940000160770"/>
<dbReference type="PROSITE" id="PS50805">
    <property type="entry name" value="KRAB"/>
    <property type="match status" value="1"/>
</dbReference>
<dbReference type="InterPro" id="IPR001909">
    <property type="entry name" value="KRAB"/>
</dbReference>
<dbReference type="PANTHER" id="PTHR23232:SF158">
    <property type="entry name" value="KRAB DOMAIN-CONTAINING PROTEIN 5"/>
    <property type="match status" value="1"/>
</dbReference>